<dbReference type="PANTHER" id="PTHR21368">
    <property type="entry name" value="50S RIBOSOMAL PROTEIN L9"/>
    <property type="match status" value="1"/>
</dbReference>
<organism evidence="11 12">
    <name type="scientific">Chlorella vulgaris</name>
    <name type="common">Green alga</name>
    <dbReference type="NCBI Taxonomy" id="3077"/>
    <lineage>
        <taxon>Eukaryota</taxon>
        <taxon>Viridiplantae</taxon>
        <taxon>Chlorophyta</taxon>
        <taxon>core chlorophytes</taxon>
        <taxon>Trebouxiophyceae</taxon>
        <taxon>Chlorellales</taxon>
        <taxon>Chlorellaceae</taxon>
        <taxon>Chlorella clade</taxon>
        <taxon>Chlorella</taxon>
    </lineage>
</organism>
<protein>
    <recommendedName>
        <fullName evidence="7">Large ribosomal subunit protein bL9c</fullName>
    </recommendedName>
    <alternativeName>
        <fullName evidence="8">50S ribosomal protein L9, chloroplastic</fullName>
    </alternativeName>
    <alternativeName>
        <fullName evidence="6">CL9</fullName>
    </alternativeName>
</protein>
<keyword evidence="12" id="KW-1185">Reference proteome</keyword>
<evidence type="ECO:0000256" key="2">
    <source>
        <dbReference type="ARBA" id="ARBA00022730"/>
    </source>
</evidence>
<dbReference type="SUPFAM" id="SSF55658">
    <property type="entry name" value="L9 N-domain-like"/>
    <property type="match status" value="1"/>
</dbReference>
<evidence type="ECO:0000313" key="11">
    <source>
        <dbReference type="EMBL" id="KAI3436156.1"/>
    </source>
</evidence>
<proteinExistence type="inferred from homology"/>
<reference evidence="11" key="1">
    <citation type="journal article" date="2019" name="Plant J.">
        <title>Chlorella vulgaris genome assembly and annotation reveals the molecular basis for metabolic acclimation to high light conditions.</title>
        <authorList>
            <person name="Cecchin M."/>
            <person name="Marcolungo L."/>
            <person name="Rossato M."/>
            <person name="Girolomoni L."/>
            <person name="Cosentino E."/>
            <person name="Cuine S."/>
            <person name="Li-Beisson Y."/>
            <person name="Delledonne M."/>
            <person name="Ballottari M."/>
        </authorList>
    </citation>
    <scope>NUCLEOTIDE SEQUENCE</scope>
    <source>
        <strain evidence="11">211/11P</strain>
    </source>
</reference>
<evidence type="ECO:0000313" key="12">
    <source>
        <dbReference type="Proteomes" id="UP001055712"/>
    </source>
</evidence>
<dbReference type="GO" id="GO:0003735">
    <property type="term" value="F:structural constituent of ribosome"/>
    <property type="evidence" value="ECO:0007669"/>
    <property type="project" value="InterPro"/>
</dbReference>
<dbReference type="InterPro" id="IPR036935">
    <property type="entry name" value="Ribosomal_bL9_N_sf"/>
</dbReference>
<feature type="domain" description="Large ribosomal subunit protein bL9 C-terminal" evidence="10">
    <location>
        <begin position="108"/>
        <end position="191"/>
    </location>
</feature>
<dbReference type="EMBL" id="SIDB01000002">
    <property type="protein sequence ID" value="KAI3436156.1"/>
    <property type="molecule type" value="Genomic_DNA"/>
</dbReference>
<feature type="domain" description="Ribosomal protein L9" evidence="9">
    <location>
        <begin position="47"/>
        <end position="91"/>
    </location>
</feature>
<sequence>MQATFAGTSLGSCKSSVQAFKAGPSSTAAPRTAVHVVAQKRVAKKQQVILVRNVPGLGSEGSLKSVPVGYFRNYLRPQGLAAFADANILEKIKRQREEEDRVRMEIKAKAQAMATALATIGKFVIKKKVGEKDAIFGSVTSADLVDAIKMQTGRELDKKTITVPEIKSLGTYEASVKLHPEVTGFFKVVVQKDTSS</sequence>
<dbReference type="InterPro" id="IPR020594">
    <property type="entry name" value="Ribosomal_bL9_bac/chp"/>
</dbReference>
<dbReference type="Gene3D" id="3.40.5.10">
    <property type="entry name" value="Ribosomal protein L9, N-terminal domain"/>
    <property type="match status" value="1"/>
</dbReference>
<dbReference type="InterPro" id="IPR020070">
    <property type="entry name" value="Ribosomal_bL9_N"/>
</dbReference>
<evidence type="ECO:0000259" key="9">
    <source>
        <dbReference type="Pfam" id="PF01281"/>
    </source>
</evidence>
<dbReference type="InterPro" id="IPR036791">
    <property type="entry name" value="Ribosomal_bL9_C_sf"/>
</dbReference>
<accession>A0A9D4Z0I4</accession>
<dbReference type="InterPro" id="IPR020069">
    <property type="entry name" value="Ribosomal_bL9_C"/>
</dbReference>
<evidence type="ECO:0000256" key="8">
    <source>
        <dbReference type="ARBA" id="ARBA00035427"/>
    </source>
</evidence>
<evidence type="ECO:0000259" key="10">
    <source>
        <dbReference type="Pfam" id="PF03948"/>
    </source>
</evidence>
<gene>
    <name evidence="11" type="ORF">D9Q98_002213</name>
</gene>
<dbReference type="GO" id="GO:0006412">
    <property type="term" value="P:translation"/>
    <property type="evidence" value="ECO:0007669"/>
    <property type="project" value="InterPro"/>
</dbReference>
<comment type="similarity">
    <text evidence="1">Belongs to the bacterial ribosomal protein bL9 family.</text>
</comment>
<dbReference type="GO" id="GO:1990904">
    <property type="term" value="C:ribonucleoprotein complex"/>
    <property type="evidence" value="ECO:0007669"/>
    <property type="project" value="UniProtKB-KW"/>
</dbReference>
<keyword evidence="4" id="KW-0689">Ribosomal protein</keyword>
<dbReference type="Pfam" id="PF03948">
    <property type="entry name" value="Ribosomal_L9_C"/>
    <property type="match status" value="1"/>
</dbReference>
<dbReference type="AlphaFoldDB" id="A0A9D4Z0I4"/>
<evidence type="ECO:0000256" key="5">
    <source>
        <dbReference type="ARBA" id="ARBA00023274"/>
    </source>
</evidence>
<comment type="caution">
    <text evidence="11">The sequence shown here is derived from an EMBL/GenBank/DDBJ whole genome shotgun (WGS) entry which is preliminary data.</text>
</comment>
<reference evidence="11" key="2">
    <citation type="submission" date="2020-11" db="EMBL/GenBank/DDBJ databases">
        <authorList>
            <person name="Cecchin M."/>
            <person name="Marcolungo L."/>
            <person name="Rossato M."/>
            <person name="Girolomoni L."/>
            <person name="Cosentino E."/>
            <person name="Cuine S."/>
            <person name="Li-Beisson Y."/>
            <person name="Delledonne M."/>
            <person name="Ballottari M."/>
        </authorList>
    </citation>
    <scope>NUCLEOTIDE SEQUENCE</scope>
    <source>
        <strain evidence="11">211/11P</strain>
        <tissue evidence="11">Whole cell</tissue>
    </source>
</reference>
<dbReference type="SUPFAM" id="SSF55653">
    <property type="entry name" value="Ribosomal protein L9 C-domain"/>
    <property type="match status" value="1"/>
</dbReference>
<evidence type="ECO:0000256" key="7">
    <source>
        <dbReference type="ARBA" id="ARBA00035193"/>
    </source>
</evidence>
<dbReference type="Proteomes" id="UP001055712">
    <property type="component" value="Unassembled WGS sequence"/>
</dbReference>
<evidence type="ECO:0000256" key="4">
    <source>
        <dbReference type="ARBA" id="ARBA00022980"/>
    </source>
</evidence>
<name>A0A9D4Z0I4_CHLVU</name>
<keyword evidence="5" id="KW-0687">Ribonucleoprotein</keyword>
<dbReference type="GO" id="GO:0019843">
    <property type="term" value="F:rRNA binding"/>
    <property type="evidence" value="ECO:0007669"/>
    <property type="project" value="UniProtKB-KW"/>
</dbReference>
<evidence type="ECO:0000256" key="6">
    <source>
        <dbReference type="ARBA" id="ARBA00031047"/>
    </source>
</evidence>
<dbReference type="Gene3D" id="3.10.430.100">
    <property type="entry name" value="Ribosomal protein L9, C-terminal domain"/>
    <property type="match status" value="1"/>
</dbReference>
<dbReference type="HAMAP" id="MF_00503">
    <property type="entry name" value="Ribosomal_bL9"/>
    <property type="match status" value="1"/>
</dbReference>
<dbReference type="OrthoDB" id="5555409at2759"/>
<keyword evidence="2" id="KW-0699">rRNA-binding</keyword>
<dbReference type="InterPro" id="IPR009027">
    <property type="entry name" value="Ribosomal_bL9/RNase_H1_N"/>
</dbReference>
<dbReference type="GO" id="GO:0005840">
    <property type="term" value="C:ribosome"/>
    <property type="evidence" value="ECO:0007669"/>
    <property type="project" value="UniProtKB-KW"/>
</dbReference>
<dbReference type="Pfam" id="PF01281">
    <property type="entry name" value="Ribosomal_L9_N"/>
    <property type="match status" value="1"/>
</dbReference>
<dbReference type="InterPro" id="IPR000244">
    <property type="entry name" value="Ribosomal_bL9"/>
</dbReference>
<evidence type="ECO:0000256" key="3">
    <source>
        <dbReference type="ARBA" id="ARBA00022884"/>
    </source>
</evidence>
<dbReference type="NCBIfam" id="TIGR00158">
    <property type="entry name" value="L9"/>
    <property type="match status" value="1"/>
</dbReference>
<keyword evidence="3" id="KW-0694">RNA-binding</keyword>
<evidence type="ECO:0000256" key="1">
    <source>
        <dbReference type="ARBA" id="ARBA00010605"/>
    </source>
</evidence>